<accession>X0YSP3</accession>
<gene>
    <name evidence="4" type="ORF">S01H1_77252</name>
</gene>
<protein>
    <recommendedName>
        <fullName evidence="3">FAD-dependent oxidoreductase 2 FAD-binding domain-containing protein</fullName>
    </recommendedName>
</protein>
<keyword evidence="1" id="KW-0285">Flavoprotein</keyword>
<dbReference type="InterPro" id="IPR030664">
    <property type="entry name" value="SdhA/FrdA/AprA"/>
</dbReference>
<dbReference type="PANTHER" id="PTHR11632:SF73">
    <property type="entry name" value="BLR3196 PROTEIN"/>
    <property type="match status" value="1"/>
</dbReference>
<dbReference type="SUPFAM" id="SSF51905">
    <property type="entry name" value="FAD/NAD(P)-binding domain"/>
    <property type="match status" value="1"/>
</dbReference>
<dbReference type="GO" id="GO:0009061">
    <property type="term" value="P:anaerobic respiration"/>
    <property type="evidence" value="ECO:0007669"/>
    <property type="project" value="TreeGrafter"/>
</dbReference>
<dbReference type="GO" id="GO:0000104">
    <property type="term" value="F:succinate dehydrogenase activity"/>
    <property type="evidence" value="ECO:0007669"/>
    <property type="project" value="TreeGrafter"/>
</dbReference>
<name>X0YSP3_9ZZZZ</name>
<keyword evidence="2" id="KW-0560">Oxidoreductase</keyword>
<dbReference type="AlphaFoldDB" id="X0YSP3"/>
<evidence type="ECO:0000313" key="4">
    <source>
        <dbReference type="EMBL" id="GAG49817.1"/>
    </source>
</evidence>
<reference evidence="4" key="1">
    <citation type="journal article" date="2014" name="Front. Microbiol.">
        <title>High frequency of phylogenetically diverse reductive dehalogenase-homologous genes in deep subseafloor sedimentary metagenomes.</title>
        <authorList>
            <person name="Kawai M."/>
            <person name="Futagami T."/>
            <person name="Toyoda A."/>
            <person name="Takaki Y."/>
            <person name="Nishi S."/>
            <person name="Hori S."/>
            <person name="Arai W."/>
            <person name="Tsubouchi T."/>
            <person name="Morono Y."/>
            <person name="Uchiyama I."/>
            <person name="Ito T."/>
            <person name="Fujiyama A."/>
            <person name="Inagaki F."/>
            <person name="Takami H."/>
        </authorList>
    </citation>
    <scope>NUCLEOTIDE SEQUENCE</scope>
    <source>
        <strain evidence="4">Expedition CK06-06</strain>
    </source>
</reference>
<sequence length="221" mass="24183">MSSKLNVIDLDTDVLVLGGGLAGCMAAIKAAEQADLQVTLVDKSNTVASGCAAAGIDHLWGYIPSIHEKMGYTMDDMAEDHRQGIAHGFFRRDLFYLVAGTLYDRVLDLEKFGIQFRYEDGKAPGNFRIVPQFHSVPTSFNFDGVPLKPKLTKEAKKRGVKIINRVQATDLITTNGQISGAVGVHVRTGEIYFFKAKAVVLSSGRSNRLGRNPTGFDFNTR</sequence>
<dbReference type="Gene3D" id="3.50.50.60">
    <property type="entry name" value="FAD/NAD(P)-binding domain"/>
    <property type="match status" value="1"/>
</dbReference>
<comment type="caution">
    <text evidence="4">The sequence shown here is derived from an EMBL/GenBank/DDBJ whole genome shotgun (WGS) entry which is preliminary data.</text>
</comment>
<feature type="non-terminal residue" evidence="4">
    <location>
        <position position="221"/>
    </location>
</feature>
<dbReference type="PANTHER" id="PTHR11632">
    <property type="entry name" value="SUCCINATE DEHYDROGENASE 2 FLAVOPROTEIN SUBUNIT"/>
    <property type="match status" value="1"/>
</dbReference>
<proteinExistence type="predicted"/>
<evidence type="ECO:0000259" key="3">
    <source>
        <dbReference type="Pfam" id="PF00890"/>
    </source>
</evidence>
<dbReference type="GO" id="GO:0050660">
    <property type="term" value="F:flavin adenine dinucleotide binding"/>
    <property type="evidence" value="ECO:0007669"/>
    <property type="project" value="TreeGrafter"/>
</dbReference>
<dbReference type="GO" id="GO:0005886">
    <property type="term" value="C:plasma membrane"/>
    <property type="evidence" value="ECO:0007669"/>
    <property type="project" value="TreeGrafter"/>
</dbReference>
<dbReference type="InterPro" id="IPR036188">
    <property type="entry name" value="FAD/NAD-bd_sf"/>
</dbReference>
<evidence type="ECO:0000256" key="1">
    <source>
        <dbReference type="ARBA" id="ARBA00022630"/>
    </source>
</evidence>
<dbReference type="EMBL" id="BARS01051910">
    <property type="protein sequence ID" value="GAG49817.1"/>
    <property type="molecule type" value="Genomic_DNA"/>
</dbReference>
<dbReference type="InterPro" id="IPR003953">
    <property type="entry name" value="FAD-dep_OxRdtase_2_FAD-bd"/>
</dbReference>
<dbReference type="GO" id="GO:0009055">
    <property type="term" value="F:electron transfer activity"/>
    <property type="evidence" value="ECO:0007669"/>
    <property type="project" value="TreeGrafter"/>
</dbReference>
<feature type="domain" description="FAD-dependent oxidoreductase 2 FAD-binding" evidence="3">
    <location>
        <begin position="13"/>
        <end position="208"/>
    </location>
</feature>
<dbReference type="Pfam" id="PF00890">
    <property type="entry name" value="FAD_binding_2"/>
    <property type="match status" value="1"/>
</dbReference>
<evidence type="ECO:0000256" key="2">
    <source>
        <dbReference type="ARBA" id="ARBA00023002"/>
    </source>
</evidence>
<dbReference type="PROSITE" id="PS51257">
    <property type="entry name" value="PROKAR_LIPOPROTEIN"/>
    <property type="match status" value="1"/>
</dbReference>
<organism evidence="4">
    <name type="scientific">marine sediment metagenome</name>
    <dbReference type="NCBI Taxonomy" id="412755"/>
    <lineage>
        <taxon>unclassified sequences</taxon>
        <taxon>metagenomes</taxon>
        <taxon>ecological metagenomes</taxon>
    </lineage>
</organism>